<dbReference type="AlphaFoldDB" id="A0A3R7LEC2"/>
<reference evidence="2 3" key="1">
    <citation type="journal article" date="2018" name="BMC Genomics">
        <title>Genomic comparison of Trypanosoma conorhini and Trypanosoma rangeli to Trypanosoma cruzi strains of high and low virulence.</title>
        <authorList>
            <person name="Bradwell K.R."/>
            <person name="Koparde V.N."/>
            <person name="Matveyev A.V."/>
            <person name="Serrano M.G."/>
            <person name="Alves J.M."/>
            <person name="Parikh H."/>
            <person name="Huang B."/>
            <person name="Lee V."/>
            <person name="Espinosa-Alvarez O."/>
            <person name="Ortiz P.A."/>
            <person name="Costa-Martins A.G."/>
            <person name="Teixeira M.M."/>
            <person name="Buck G.A."/>
        </authorList>
    </citation>
    <scope>NUCLEOTIDE SEQUENCE [LARGE SCALE GENOMIC DNA]</scope>
    <source>
        <strain evidence="2 3">AM80</strain>
    </source>
</reference>
<dbReference type="GeneID" id="40334209"/>
<dbReference type="EMBL" id="MKGL01000824">
    <property type="protein sequence ID" value="RNE95634.1"/>
    <property type="molecule type" value="Genomic_DNA"/>
</dbReference>
<sequence length="122" mass="13029">MGRKTKGGDGTPRAASNGLLEEGFQWLLPPLLLLCVGVSGFFWLEVQFSSLLAPPCELASVCSALGRASFEAARSSASPPATPPSCSTTPLNSPPAPSRRVRMDRGHNGNEWHCHSARTRRV</sequence>
<feature type="compositionally biased region" description="Low complexity" evidence="1">
    <location>
        <begin position="73"/>
        <end position="90"/>
    </location>
</feature>
<name>A0A3R7LEC2_TRYRA</name>
<dbReference type="Proteomes" id="UP000283634">
    <property type="component" value="Unassembled WGS sequence"/>
</dbReference>
<gene>
    <name evidence="2" type="ORF">TraAM80_10276</name>
</gene>
<evidence type="ECO:0000313" key="3">
    <source>
        <dbReference type="Proteomes" id="UP000283634"/>
    </source>
</evidence>
<accession>A0A3R7LEC2</accession>
<comment type="caution">
    <text evidence="2">The sequence shown here is derived from an EMBL/GenBank/DDBJ whole genome shotgun (WGS) entry which is preliminary data.</text>
</comment>
<feature type="region of interest" description="Disordered" evidence="1">
    <location>
        <begin position="73"/>
        <end position="122"/>
    </location>
</feature>
<evidence type="ECO:0000256" key="1">
    <source>
        <dbReference type="SAM" id="MobiDB-lite"/>
    </source>
</evidence>
<feature type="compositionally biased region" description="Basic and acidic residues" evidence="1">
    <location>
        <begin position="101"/>
        <end position="114"/>
    </location>
</feature>
<organism evidence="2 3">
    <name type="scientific">Trypanosoma rangeli</name>
    <dbReference type="NCBI Taxonomy" id="5698"/>
    <lineage>
        <taxon>Eukaryota</taxon>
        <taxon>Discoba</taxon>
        <taxon>Euglenozoa</taxon>
        <taxon>Kinetoplastea</taxon>
        <taxon>Metakinetoplastina</taxon>
        <taxon>Trypanosomatida</taxon>
        <taxon>Trypanosomatidae</taxon>
        <taxon>Trypanosoma</taxon>
        <taxon>Herpetosoma</taxon>
    </lineage>
</organism>
<keyword evidence="3" id="KW-1185">Reference proteome</keyword>
<evidence type="ECO:0000313" key="2">
    <source>
        <dbReference type="EMBL" id="RNE95634.1"/>
    </source>
</evidence>
<proteinExistence type="predicted"/>
<protein>
    <submittedName>
        <fullName evidence="2">Uncharacterized protein</fullName>
    </submittedName>
</protein>
<dbReference type="RefSeq" id="XP_029233346.1">
    <property type="nucleotide sequence ID" value="XM_029386909.1"/>
</dbReference>